<name>A0A1G2ML13_9BACT</name>
<dbReference type="AlphaFoldDB" id="A0A1G2ML13"/>
<evidence type="ECO:0000313" key="1">
    <source>
        <dbReference type="EMBL" id="OHA23682.1"/>
    </source>
</evidence>
<sequence>MAYKLIVTEAMQKQRAELVEFFRYVRRTYSEEIEQECRMEIDAAKSAKVAFDPDQVLFRVRARHQNGESNIKFNTD</sequence>
<evidence type="ECO:0000313" key="2">
    <source>
        <dbReference type="Proteomes" id="UP000177130"/>
    </source>
</evidence>
<dbReference type="Proteomes" id="UP000177130">
    <property type="component" value="Unassembled WGS sequence"/>
</dbReference>
<dbReference type="STRING" id="1802306.A3C72_00405"/>
<reference evidence="1 2" key="1">
    <citation type="journal article" date="2016" name="Nat. Commun.">
        <title>Thousands of microbial genomes shed light on interconnected biogeochemical processes in an aquifer system.</title>
        <authorList>
            <person name="Anantharaman K."/>
            <person name="Brown C.T."/>
            <person name="Hug L.A."/>
            <person name="Sharon I."/>
            <person name="Castelle C.J."/>
            <person name="Probst A.J."/>
            <person name="Thomas B.C."/>
            <person name="Singh A."/>
            <person name="Wilkins M.J."/>
            <person name="Karaoz U."/>
            <person name="Brodie E.L."/>
            <person name="Williams K.H."/>
            <person name="Hubbard S.S."/>
            <person name="Banfield J.F."/>
        </authorList>
    </citation>
    <scope>NUCLEOTIDE SEQUENCE [LARGE SCALE GENOMIC DNA]</scope>
</reference>
<gene>
    <name evidence="1" type="ORF">A3C72_00405</name>
</gene>
<organism evidence="1 2">
    <name type="scientific">Candidatus Taylorbacteria bacterium RIFCSPHIGHO2_02_FULL_43_32b</name>
    <dbReference type="NCBI Taxonomy" id="1802306"/>
    <lineage>
        <taxon>Bacteria</taxon>
        <taxon>Candidatus Tayloriibacteriota</taxon>
    </lineage>
</organism>
<proteinExistence type="predicted"/>
<dbReference type="EMBL" id="MHRK01000028">
    <property type="protein sequence ID" value="OHA23682.1"/>
    <property type="molecule type" value="Genomic_DNA"/>
</dbReference>
<comment type="caution">
    <text evidence="1">The sequence shown here is derived from an EMBL/GenBank/DDBJ whole genome shotgun (WGS) entry which is preliminary data.</text>
</comment>
<protein>
    <submittedName>
        <fullName evidence="1">Uncharacterized protein</fullName>
    </submittedName>
</protein>
<accession>A0A1G2ML13</accession>